<dbReference type="Proteomes" id="UP001604277">
    <property type="component" value="Unassembled WGS sequence"/>
</dbReference>
<dbReference type="AlphaFoldDB" id="A0ABD1WZ99"/>
<reference evidence="1" key="1">
    <citation type="submission" date="2024-07" db="EMBL/GenBank/DDBJ databases">
        <title>Two chromosome-level genome assemblies of Korean endemic species Abeliophyllum distichum and Forsythia ovata (Oleaceae).</title>
        <authorList>
            <person name="Mun J.H."/>
        </authorList>
    </citation>
    <scope>NUCLEOTIDE SEQUENCE</scope>
    <source>
        <strain evidence="1">KNKB202402200001</strain>
        <tissue evidence="1">Leaf</tissue>
    </source>
</reference>
<sequence>MSPPELLCHYPNNLQDMTTAKSKFEKYYALYQNNVENILDEKLSLVVDFRVADSTDEDWEVICHFQVEDYPQFCAVAIAIWISGFKTSGGFLNENPSEFRGRSELLTEPFELDLSSNYAFFSVFLRGHLYL</sequence>
<comment type="caution">
    <text evidence="1">The sequence shown here is derived from an EMBL/GenBank/DDBJ whole genome shotgun (WGS) entry which is preliminary data.</text>
</comment>
<evidence type="ECO:0000313" key="1">
    <source>
        <dbReference type="EMBL" id="KAL2555057.1"/>
    </source>
</evidence>
<organism evidence="1 3">
    <name type="scientific">Forsythia ovata</name>
    <dbReference type="NCBI Taxonomy" id="205694"/>
    <lineage>
        <taxon>Eukaryota</taxon>
        <taxon>Viridiplantae</taxon>
        <taxon>Streptophyta</taxon>
        <taxon>Embryophyta</taxon>
        <taxon>Tracheophyta</taxon>
        <taxon>Spermatophyta</taxon>
        <taxon>Magnoliopsida</taxon>
        <taxon>eudicotyledons</taxon>
        <taxon>Gunneridae</taxon>
        <taxon>Pentapetalae</taxon>
        <taxon>asterids</taxon>
        <taxon>lamiids</taxon>
        <taxon>Lamiales</taxon>
        <taxon>Oleaceae</taxon>
        <taxon>Forsythieae</taxon>
        <taxon>Forsythia</taxon>
    </lineage>
</organism>
<evidence type="ECO:0000313" key="3">
    <source>
        <dbReference type="Proteomes" id="UP001604277"/>
    </source>
</evidence>
<reference evidence="3" key="2">
    <citation type="submission" date="2024-07" db="EMBL/GenBank/DDBJ databases">
        <title>Two chromosome-level genome assemblies of Korean endemic species Abeliophyllum distichum and Forsythia ovata (Oleaceae).</title>
        <authorList>
            <person name="Jang H."/>
        </authorList>
    </citation>
    <scope>NUCLEOTIDE SEQUENCE [LARGE SCALE GENOMIC DNA]</scope>
</reference>
<name>A0ABD1WZ99_9LAMI</name>
<protein>
    <submittedName>
        <fullName evidence="1">Uncharacterized protein</fullName>
    </submittedName>
</protein>
<keyword evidence="3" id="KW-1185">Reference proteome</keyword>
<proteinExistence type="predicted"/>
<gene>
    <name evidence="1" type="ORF">Fot_08676</name>
    <name evidence="2" type="ORF">Fot_08806</name>
</gene>
<evidence type="ECO:0000313" key="2">
    <source>
        <dbReference type="EMBL" id="KAL2555187.1"/>
    </source>
</evidence>
<dbReference type="EMBL" id="JBFOLJ010000002">
    <property type="protein sequence ID" value="KAL2555187.1"/>
    <property type="molecule type" value="Genomic_DNA"/>
</dbReference>
<accession>A0ABD1WZ99</accession>
<dbReference type="EMBL" id="JBFOLJ010000002">
    <property type="protein sequence ID" value="KAL2555057.1"/>
    <property type="molecule type" value="Genomic_DNA"/>
</dbReference>